<accession>A0A3D4V9W8</accession>
<protein>
    <recommendedName>
        <fullName evidence="3">Metallo-beta-lactamase domain-containing protein</fullName>
    </recommendedName>
</protein>
<dbReference type="InterPro" id="IPR001279">
    <property type="entry name" value="Metallo-B-lactamas"/>
</dbReference>
<dbReference type="PANTHER" id="PTHR42951">
    <property type="entry name" value="METALLO-BETA-LACTAMASE DOMAIN-CONTAINING"/>
    <property type="match status" value="1"/>
</dbReference>
<sequence>MAGARSFLPSALAFTFAAVAVSAPGNPLGAQAVVRTADPAKRGVPLSAFPRFVKLADNVYGYEEIRQPGFTTVSLVVIGRDGVLIADGQGSPEATQTMVDKIKTLTPLPIKWYIVGSDHGDHTAGNNVLPKGITYVVHPNSLAQLKRDSAAAAERGRAAVIVPSKAMTGNEETINVGTTTVKVLFLGRAHTGGDLMVQLPKEKILFMSEAYLNRVFPAMRSAYPSEWAKTVDAALALKDVDWFIPGHGFIEDRKVSREELVTFRDAINSVIAEVKRLKASGLSVDDAVKQAKWGTLSEWFLADQQGPVAVRKVWEELDGKLK</sequence>
<feature type="signal peptide" evidence="2">
    <location>
        <begin position="1"/>
        <end position="20"/>
    </location>
</feature>
<evidence type="ECO:0000256" key="1">
    <source>
        <dbReference type="ARBA" id="ARBA00005250"/>
    </source>
</evidence>
<dbReference type="GO" id="GO:0017001">
    <property type="term" value="P:antibiotic catabolic process"/>
    <property type="evidence" value="ECO:0007669"/>
    <property type="project" value="UniProtKB-ARBA"/>
</dbReference>
<evidence type="ECO:0000256" key="2">
    <source>
        <dbReference type="SAM" id="SignalP"/>
    </source>
</evidence>
<dbReference type="SUPFAM" id="SSF56281">
    <property type="entry name" value="Metallo-hydrolase/oxidoreductase"/>
    <property type="match status" value="1"/>
</dbReference>
<dbReference type="SMART" id="SM00849">
    <property type="entry name" value="Lactamase_B"/>
    <property type="match status" value="1"/>
</dbReference>
<dbReference type="PANTHER" id="PTHR42951:SF4">
    <property type="entry name" value="ACYL-COENZYME A THIOESTERASE MBLAC2"/>
    <property type="match status" value="1"/>
</dbReference>
<dbReference type="InterPro" id="IPR050855">
    <property type="entry name" value="NDM-1-like"/>
</dbReference>
<proteinExistence type="inferred from homology"/>
<organism evidence="4 5">
    <name type="scientific">Gemmatimonas aurantiaca</name>
    <dbReference type="NCBI Taxonomy" id="173480"/>
    <lineage>
        <taxon>Bacteria</taxon>
        <taxon>Pseudomonadati</taxon>
        <taxon>Gemmatimonadota</taxon>
        <taxon>Gemmatimonadia</taxon>
        <taxon>Gemmatimonadales</taxon>
        <taxon>Gemmatimonadaceae</taxon>
        <taxon>Gemmatimonas</taxon>
    </lineage>
</organism>
<dbReference type="EMBL" id="DPIY01000010">
    <property type="protein sequence ID" value="HCT57905.1"/>
    <property type="molecule type" value="Genomic_DNA"/>
</dbReference>
<dbReference type="AlphaFoldDB" id="A0A3D4V9W8"/>
<dbReference type="Gene3D" id="3.60.15.10">
    <property type="entry name" value="Ribonuclease Z/Hydroxyacylglutathione hydrolase-like"/>
    <property type="match status" value="1"/>
</dbReference>
<comment type="similarity">
    <text evidence="1">Belongs to the metallo-beta-lactamase superfamily. Class-B beta-lactamase family.</text>
</comment>
<dbReference type="Proteomes" id="UP000264071">
    <property type="component" value="Unassembled WGS sequence"/>
</dbReference>
<keyword evidence="2" id="KW-0732">Signal</keyword>
<evidence type="ECO:0000313" key="4">
    <source>
        <dbReference type="EMBL" id="HCT57905.1"/>
    </source>
</evidence>
<gene>
    <name evidence="4" type="ORF">DGD08_11945</name>
</gene>
<comment type="caution">
    <text evidence="4">The sequence shown here is derived from an EMBL/GenBank/DDBJ whole genome shotgun (WGS) entry which is preliminary data.</text>
</comment>
<feature type="chain" id="PRO_5017806626" description="Metallo-beta-lactamase domain-containing protein" evidence="2">
    <location>
        <begin position="21"/>
        <end position="322"/>
    </location>
</feature>
<name>A0A3D4V9W8_9BACT</name>
<feature type="domain" description="Metallo-beta-lactamase" evidence="3">
    <location>
        <begin position="71"/>
        <end position="247"/>
    </location>
</feature>
<dbReference type="InterPro" id="IPR036866">
    <property type="entry name" value="RibonucZ/Hydroxyglut_hydro"/>
</dbReference>
<reference evidence="4 5" key="1">
    <citation type="journal article" date="2018" name="Nat. Biotechnol.">
        <title>A standardized bacterial taxonomy based on genome phylogeny substantially revises the tree of life.</title>
        <authorList>
            <person name="Parks D.H."/>
            <person name="Chuvochina M."/>
            <person name="Waite D.W."/>
            <person name="Rinke C."/>
            <person name="Skarshewski A."/>
            <person name="Chaumeil P.A."/>
            <person name="Hugenholtz P."/>
        </authorList>
    </citation>
    <scope>NUCLEOTIDE SEQUENCE [LARGE SCALE GENOMIC DNA]</scope>
    <source>
        <strain evidence="4">UBA8844</strain>
    </source>
</reference>
<evidence type="ECO:0000259" key="3">
    <source>
        <dbReference type="SMART" id="SM00849"/>
    </source>
</evidence>
<evidence type="ECO:0000313" key="5">
    <source>
        <dbReference type="Proteomes" id="UP000264071"/>
    </source>
</evidence>